<dbReference type="HOGENOM" id="CLU_1473307_0_0_0"/>
<evidence type="ECO:0000256" key="1">
    <source>
        <dbReference type="SAM" id="MobiDB-lite"/>
    </source>
</evidence>
<protein>
    <submittedName>
        <fullName evidence="2">Uncharacterized protein</fullName>
    </submittedName>
</protein>
<reference evidence="2 3" key="2">
    <citation type="journal article" date="2011" name="Stand. Genomic Sci.">
        <title>Complete genome sequence of Isosphaera pallida type strain (IS1B).</title>
        <authorList>
            <consortium name="US DOE Joint Genome Institute (JGI-PGF)"/>
            <person name="Goker M."/>
            <person name="Cleland D."/>
            <person name="Saunders E."/>
            <person name="Lapidus A."/>
            <person name="Nolan M."/>
            <person name="Lucas S."/>
            <person name="Hammon N."/>
            <person name="Deshpande S."/>
            <person name="Cheng J.F."/>
            <person name="Tapia R."/>
            <person name="Han C."/>
            <person name="Goodwin L."/>
            <person name="Pitluck S."/>
            <person name="Liolios K."/>
            <person name="Pagani I."/>
            <person name="Ivanova N."/>
            <person name="Mavromatis K."/>
            <person name="Pati A."/>
            <person name="Chen A."/>
            <person name="Palaniappan K."/>
            <person name="Land M."/>
            <person name="Hauser L."/>
            <person name="Chang Y.J."/>
            <person name="Jeffries C.D."/>
            <person name="Detter J.C."/>
            <person name="Beck B."/>
            <person name="Woyke T."/>
            <person name="Bristow J."/>
            <person name="Eisen J.A."/>
            <person name="Markowitz V."/>
            <person name="Hugenholtz P."/>
            <person name="Kyrpides N.C."/>
            <person name="Klenk H.P."/>
        </authorList>
    </citation>
    <scope>NUCLEOTIDE SEQUENCE [LARGE SCALE GENOMIC DNA]</scope>
    <source>
        <strain evidence="3">ATCC 43644 / DSM 9630 / IS1B</strain>
    </source>
</reference>
<keyword evidence="3" id="KW-1185">Reference proteome</keyword>
<evidence type="ECO:0000313" key="2">
    <source>
        <dbReference type="EMBL" id="ADV63175.1"/>
    </source>
</evidence>
<dbReference type="Proteomes" id="UP000008631">
    <property type="component" value="Chromosome"/>
</dbReference>
<name>E8QZ33_ISOPI</name>
<organism evidence="2 3">
    <name type="scientific">Isosphaera pallida (strain ATCC 43644 / DSM 9630 / IS1B)</name>
    <dbReference type="NCBI Taxonomy" id="575540"/>
    <lineage>
        <taxon>Bacteria</taxon>
        <taxon>Pseudomonadati</taxon>
        <taxon>Planctomycetota</taxon>
        <taxon>Planctomycetia</taxon>
        <taxon>Isosphaerales</taxon>
        <taxon>Isosphaeraceae</taxon>
        <taxon>Isosphaera</taxon>
    </lineage>
</organism>
<feature type="compositionally biased region" description="Basic and acidic residues" evidence="1">
    <location>
        <begin position="162"/>
        <end position="183"/>
    </location>
</feature>
<dbReference type="EMBL" id="CP002353">
    <property type="protein sequence ID" value="ADV63175.1"/>
    <property type="molecule type" value="Genomic_DNA"/>
</dbReference>
<dbReference type="KEGG" id="ipa:Isop_2605"/>
<proteinExistence type="predicted"/>
<feature type="region of interest" description="Disordered" evidence="1">
    <location>
        <begin position="146"/>
        <end position="183"/>
    </location>
</feature>
<feature type="compositionally biased region" description="Polar residues" evidence="1">
    <location>
        <begin position="62"/>
        <end position="74"/>
    </location>
</feature>
<dbReference type="InParanoid" id="E8QZ33"/>
<feature type="region of interest" description="Disordered" evidence="1">
    <location>
        <begin position="52"/>
        <end position="85"/>
    </location>
</feature>
<reference key="1">
    <citation type="submission" date="2010-11" db="EMBL/GenBank/DDBJ databases">
        <title>The complete sequence of chromosome of Isophaera pallida ATCC 43644.</title>
        <authorList>
            <consortium name="US DOE Joint Genome Institute (JGI-PGF)"/>
            <person name="Lucas S."/>
            <person name="Copeland A."/>
            <person name="Lapidus A."/>
            <person name="Bruce D."/>
            <person name="Goodwin L."/>
            <person name="Pitluck S."/>
            <person name="Kyrpides N."/>
            <person name="Mavromatis K."/>
            <person name="Pagani I."/>
            <person name="Ivanova N."/>
            <person name="Saunders E."/>
            <person name="Brettin T."/>
            <person name="Detter J.C."/>
            <person name="Han C."/>
            <person name="Tapia R."/>
            <person name="Land M."/>
            <person name="Hauser L."/>
            <person name="Markowitz V."/>
            <person name="Cheng J.-F."/>
            <person name="Hugenholtz P."/>
            <person name="Woyke T."/>
            <person name="Wu D."/>
            <person name="Eisen J.A."/>
        </authorList>
    </citation>
    <scope>NUCLEOTIDE SEQUENCE</scope>
    <source>
        <strain>ATCC 43644</strain>
    </source>
</reference>
<accession>E8QZ33</accession>
<sequence length="183" mass="20287">MVLLLASRSVWITTTEGDGTVAKTHLWIVRRGRSRTTHGWGLGMSERIPSRISPQRQRHTQLNRTRISSMTDRSGNWGRRRQSQTTTHLIISRNAHHGRPNCDGRVSTSTLNAGLELHDGGGAVLHHDGMLGRPLDRCDRLGDNPGPRLYHRGGAGDVDGDGPGHHAKVESHLPWFHSEEQNG</sequence>
<evidence type="ECO:0000313" key="3">
    <source>
        <dbReference type="Proteomes" id="UP000008631"/>
    </source>
</evidence>
<dbReference type="AlphaFoldDB" id="E8QZ33"/>
<gene>
    <name evidence="2" type="ordered locus">Isop_2605</name>
</gene>